<organism evidence="1 2">
    <name type="scientific">Marinitenerispora sediminis</name>
    <dbReference type="NCBI Taxonomy" id="1931232"/>
    <lineage>
        <taxon>Bacteria</taxon>
        <taxon>Bacillati</taxon>
        <taxon>Actinomycetota</taxon>
        <taxon>Actinomycetes</taxon>
        <taxon>Streptosporangiales</taxon>
        <taxon>Nocardiopsidaceae</taxon>
        <taxon>Marinitenerispora</taxon>
    </lineage>
</organism>
<gene>
    <name evidence="1" type="ORF">DEF24_11615</name>
</gene>
<protein>
    <submittedName>
        <fullName evidence="1">Uncharacterized protein</fullName>
    </submittedName>
</protein>
<dbReference type="AlphaFoldDB" id="A0A368T5U1"/>
<proteinExistence type="predicted"/>
<comment type="caution">
    <text evidence="1">The sequence shown here is derived from an EMBL/GenBank/DDBJ whole genome shotgun (WGS) entry which is preliminary data.</text>
</comment>
<dbReference type="EMBL" id="QEIN01000076">
    <property type="protein sequence ID" value="RCV58966.1"/>
    <property type="molecule type" value="Genomic_DNA"/>
</dbReference>
<evidence type="ECO:0000313" key="1">
    <source>
        <dbReference type="EMBL" id="RCV58966.1"/>
    </source>
</evidence>
<dbReference type="RefSeq" id="WP_114398839.1">
    <property type="nucleotide sequence ID" value="NZ_QEIM01000092.1"/>
</dbReference>
<reference evidence="1 2" key="1">
    <citation type="submission" date="2018-04" db="EMBL/GenBank/DDBJ databases">
        <title>Novel actinobacteria from marine sediment.</title>
        <authorList>
            <person name="Ng Z.Y."/>
            <person name="Tan G.Y.A."/>
        </authorList>
    </citation>
    <scope>NUCLEOTIDE SEQUENCE [LARGE SCALE GENOMIC DNA]</scope>
    <source>
        <strain evidence="1 2">TPS81</strain>
    </source>
</reference>
<dbReference type="Proteomes" id="UP000253318">
    <property type="component" value="Unassembled WGS sequence"/>
</dbReference>
<dbReference type="OrthoDB" id="9758751at2"/>
<keyword evidence="2" id="KW-1185">Reference proteome</keyword>
<accession>A0A368T5U1</accession>
<name>A0A368T5U1_9ACTN</name>
<evidence type="ECO:0000313" key="2">
    <source>
        <dbReference type="Proteomes" id="UP000253318"/>
    </source>
</evidence>
<sequence length="195" mass="21311">MPPIPTLPRVVYLRGGGNSEITWDAVTTAMHARGWVTVTSRTDAWHLQRGGCPVVQCDFSMGLDRSPGNSCGYHLFVRLGLVRARHCPDIVGTTLGAALPTGEWVRLSRASTIGQSVLETRVAVSSDEPELVWLNLTEPDRPYRRLADDETATDPDARYRLDTECLADLVAAAFTAGKTMPAPQPQVYVSYGEAR</sequence>